<evidence type="ECO:0000313" key="7">
    <source>
        <dbReference type="EMBL" id="CAE2336901.1"/>
    </source>
</evidence>
<keyword evidence="4" id="KW-0802">TPR repeat</keyword>
<keyword evidence="3" id="KW-0677">Repeat</keyword>
<dbReference type="EMBL" id="HBKN01047074">
    <property type="protein sequence ID" value="CAE2336901.1"/>
    <property type="molecule type" value="Transcribed_RNA"/>
</dbReference>
<evidence type="ECO:0000256" key="2">
    <source>
        <dbReference type="ARBA" id="ARBA00022679"/>
    </source>
</evidence>
<dbReference type="Gene3D" id="3.40.50.11380">
    <property type="match status" value="1"/>
</dbReference>
<dbReference type="InterPro" id="IPR029489">
    <property type="entry name" value="OGT/SEC/SPY_C"/>
</dbReference>
<dbReference type="InterPro" id="IPR037919">
    <property type="entry name" value="OGT"/>
</dbReference>
<proteinExistence type="predicted"/>
<keyword evidence="2" id="KW-0808">Transferase</keyword>
<dbReference type="Gene3D" id="3.40.50.2000">
    <property type="entry name" value="Glycogen Phosphorylase B"/>
    <property type="match status" value="1"/>
</dbReference>
<accession>A0A7S4PK97</accession>
<feature type="domain" description="O-GlcNAc transferase C-terminal" evidence="6">
    <location>
        <begin position="253"/>
        <end position="438"/>
    </location>
</feature>
<evidence type="ECO:0000259" key="6">
    <source>
        <dbReference type="Pfam" id="PF13844"/>
    </source>
</evidence>
<feature type="signal peptide" evidence="5">
    <location>
        <begin position="1"/>
        <end position="26"/>
    </location>
</feature>
<evidence type="ECO:0000256" key="3">
    <source>
        <dbReference type="ARBA" id="ARBA00022737"/>
    </source>
</evidence>
<dbReference type="Pfam" id="PF13844">
    <property type="entry name" value="Glyco_transf_41"/>
    <property type="match status" value="2"/>
</dbReference>
<dbReference type="PANTHER" id="PTHR44366:SF1">
    <property type="entry name" value="UDP-N-ACETYLGLUCOSAMINE--PEPTIDE N-ACETYLGLUCOSAMINYLTRANSFERASE 110 KDA SUBUNIT"/>
    <property type="match status" value="1"/>
</dbReference>
<dbReference type="SUPFAM" id="SSF48452">
    <property type="entry name" value="TPR-like"/>
    <property type="match status" value="1"/>
</dbReference>
<evidence type="ECO:0000256" key="5">
    <source>
        <dbReference type="SAM" id="SignalP"/>
    </source>
</evidence>
<dbReference type="AlphaFoldDB" id="A0A7S4PK97"/>
<name>A0A7S4PK97_GUITH</name>
<dbReference type="Gene3D" id="1.25.40.10">
    <property type="entry name" value="Tetratricopeptide repeat domain"/>
    <property type="match status" value="1"/>
</dbReference>
<dbReference type="GO" id="GO:0097363">
    <property type="term" value="F:protein O-acetylglucosaminyltransferase activity"/>
    <property type="evidence" value="ECO:0007669"/>
    <property type="project" value="TreeGrafter"/>
</dbReference>
<dbReference type="GO" id="GO:0006493">
    <property type="term" value="P:protein O-linked glycosylation"/>
    <property type="evidence" value="ECO:0007669"/>
    <property type="project" value="InterPro"/>
</dbReference>
<organism evidence="7">
    <name type="scientific">Guillardia theta</name>
    <name type="common">Cryptophyte</name>
    <name type="synonym">Cryptomonas phi</name>
    <dbReference type="NCBI Taxonomy" id="55529"/>
    <lineage>
        <taxon>Eukaryota</taxon>
        <taxon>Cryptophyceae</taxon>
        <taxon>Pyrenomonadales</taxon>
        <taxon>Geminigeraceae</taxon>
        <taxon>Guillardia</taxon>
    </lineage>
</organism>
<sequence length="665" mass="74910">MRKLNGSIVVFILGLALLQQPPLVSSARSNQHGCRAADDLVQRAVERGSKGDADGAFKLLVEAVDGCPNHAVALGHLGYMFAIGGNMSSAKLFLQRSLTFDSSLMQAWINLGNVMKSEQEHLDETEGDWKTVWRMYRTAYRLSPRQVDITANMAGLYAMERSWEQAAWMSTQSMQIEFTEEAFCAMMKALDNICLWNHPLRDDKLLVKLLFERATASLLSPERSTKDKLCFNAGTAALVADLPPDLVLLIARAEMAIEHKKIVPMPSALHSFQLLRGKRLVVSYVSGHFANHPMMQMMQGMFVGHTKEKIEVKCFATTKSDGSSLRMLAERGCQTFVDVSSDDDERVAGKINRAGTHILVNLFGFLEKARNAIAAYRAAPVQINHRWCSTTGSPHIDFHVSDKITSPPDYRGFYSEFLAYMPNSYLVNSHRLAYANQKLSSASVKQDKTSKEAVVFASLNNLYKLDERLFATWMQVMRKIPSSMLVLLQGREGMRANARLAQYAERFGISKDRMITALPVKKEEHIARHSQFTLFLDTWKVSSHSTAVDSLWAGLPVVVLPHEKMQARVSAALLYVLGMVEFLARDVGDYMDIIQTFCANTTKQRVARDRLVRLLDQSPLFDTQTWIKDAERMHRMMWDVATRRRSDESARASKPFHLIVTARGQ</sequence>
<feature type="chain" id="PRO_5030990848" description="O-GlcNAc transferase C-terminal domain-containing protein" evidence="5">
    <location>
        <begin position="27"/>
        <end position="665"/>
    </location>
</feature>
<dbReference type="InterPro" id="IPR011990">
    <property type="entry name" value="TPR-like_helical_dom_sf"/>
</dbReference>
<evidence type="ECO:0000256" key="4">
    <source>
        <dbReference type="ARBA" id="ARBA00022803"/>
    </source>
</evidence>
<evidence type="ECO:0000256" key="1">
    <source>
        <dbReference type="ARBA" id="ARBA00004922"/>
    </source>
</evidence>
<reference evidence="7" key="1">
    <citation type="submission" date="2021-01" db="EMBL/GenBank/DDBJ databases">
        <authorList>
            <person name="Corre E."/>
            <person name="Pelletier E."/>
            <person name="Niang G."/>
            <person name="Scheremetjew M."/>
            <person name="Finn R."/>
            <person name="Kale V."/>
            <person name="Holt S."/>
            <person name="Cochrane G."/>
            <person name="Meng A."/>
            <person name="Brown T."/>
            <person name="Cohen L."/>
        </authorList>
    </citation>
    <scope>NUCLEOTIDE SEQUENCE</scope>
    <source>
        <strain evidence="7">CCMP 2712</strain>
    </source>
</reference>
<protein>
    <recommendedName>
        <fullName evidence="6">O-GlcNAc transferase C-terminal domain-containing protein</fullName>
    </recommendedName>
</protein>
<comment type="pathway">
    <text evidence="1">Protein modification; protein glycosylation.</text>
</comment>
<keyword evidence="5" id="KW-0732">Signal</keyword>
<dbReference type="PANTHER" id="PTHR44366">
    <property type="entry name" value="UDP-N-ACETYLGLUCOSAMINE--PEPTIDE N-ACETYLGLUCOSAMINYLTRANSFERASE 110 KDA SUBUNIT"/>
    <property type="match status" value="1"/>
</dbReference>
<gene>
    <name evidence="7" type="ORF">GTHE00462_LOCUS36722</name>
</gene>
<feature type="domain" description="O-GlcNAc transferase C-terminal" evidence="6">
    <location>
        <begin position="442"/>
        <end position="629"/>
    </location>
</feature>